<gene>
    <name evidence="1" type="ORF">GCM10008088_00150</name>
</gene>
<evidence type="ECO:0000313" key="2">
    <source>
        <dbReference type="Proteomes" id="UP000615593"/>
    </source>
</evidence>
<dbReference type="InterPro" id="IPR053143">
    <property type="entry name" value="Arylsulfate_ST"/>
</dbReference>
<dbReference type="PROSITE" id="PS51257">
    <property type="entry name" value="PROKAR_LIPOPROTEIN"/>
    <property type="match status" value="1"/>
</dbReference>
<sequence length="424" mass="48420">MRRLHYYLLSIISISIISCSGDDSNEKQEELVLDDNVLTYNEELISDDLILNTPLSENYASIINKKGEKVKEWEFENSLGMELKILPNSNLLGAFQVEDQAFNFGGGGGMFKMLNFDGDELWNYTYADNNHLSHHDVEYLDNGNILFAAWNRITKEDAIALGVNTDQDIFPETIIEVNPETNEIVWKWNSFDHIIQNLDSSKTETFGVIADNPQKIDFNYNLQTSDPKVTNGNIMHCNGLFYDEKRDVIFLSILQYDEVWVIDHSTTQTEAATSSGGNYNKGGDLIYRFGNPSASNQSGEKYFYRTHSPNIIPDNYPGEGNFLIYMNGNNEHPFSIIYEFKLPEILSFDEQPEIVWSYSNPDLYYDRISSAYRLSNGNTLICEGDFGIWEVTPGGEIGWKYQNDGSTWRAHGFEVNSQELINLD</sequence>
<organism evidence="1 2">
    <name type="scientific">Mesonia mobilis</name>
    <dbReference type="NCBI Taxonomy" id="369791"/>
    <lineage>
        <taxon>Bacteria</taxon>
        <taxon>Pseudomonadati</taxon>
        <taxon>Bacteroidota</taxon>
        <taxon>Flavobacteriia</taxon>
        <taxon>Flavobacteriales</taxon>
        <taxon>Flavobacteriaceae</taxon>
        <taxon>Mesonia</taxon>
    </lineage>
</organism>
<dbReference type="RefSeq" id="WP_036243430.1">
    <property type="nucleotide sequence ID" value="NZ_BMWY01000001.1"/>
</dbReference>
<keyword evidence="2" id="KW-1185">Reference proteome</keyword>
<dbReference type="EMBL" id="BMWY01000001">
    <property type="protein sequence ID" value="GGZ43217.1"/>
    <property type="molecule type" value="Genomic_DNA"/>
</dbReference>
<dbReference type="Pfam" id="PF05935">
    <property type="entry name" value="Arylsulfotrans"/>
    <property type="match status" value="1"/>
</dbReference>
<reference evidence="2" key="1">
    <citation type="journal article" date="2019" name="Int. J. Syst. Evol. Microbiol.">
        <title>The Global Catalogue of Microorganisms (GCM) 10K type strain sequencing project: providing services to taxonomists for standard genome sequencing and annotation.</title>
        <authorList>
            <consortium name="The Broad Institute Genomics Platform"/>
            <consortium name="The Broad Institute Genome Sequencing Center for Infectious Disease"/>
            <person name="Wu L."/>
            <person name="Ma J."/>
        </authorList>
    </citation>
    <scope>NUCLEOTIDE SEQUENCE [LARGE SCALE GENOMIC DNA]</scope>
    <source>
        <strain evidence="2">KCTC 12708</strain>
    </source>
</reference>
<dbReference type="GeneID" id="94367652"/>
<proteinExistence type="predicted"/>
<dbReference type="SUPFAM" id="SSF50969">
    <property type="entry name" value="YVTN repeat-like/Quinoprotein amine dehydrogenase"/>
    <property type="match status" value="1"/>
</dbReference>
<accession>A0ABQ3BJT7</accession>
<evidence type="ECO:0008006" key="3">
    <source>
        <dbReference type="Google" id="ProtNLM"/>
    </source>
</evidence>
<evidence type="ECO:0000313" key="1">
    <source>
        <dbReference type="EMBL" id="GGZ43217.1"/>
    </source>
</evidence>
<name>A0ABQ3BJT7_9FLAO</name>
<dbReference type="PANTHER" id="PTHR35340">
    <property type="entry name" value="PQQ ENZYME REPEAT PROTEIN-RELATED"/>
    <property type="match status" value="1"/>
</dbReference>
<protein>
    <recommendedName>
        <fullName evidence="3">Arylsulfotransferase ASST</fullName>
    </recommendedName>
</protein>
<dbReference type="Proteomes" id="UP000615593">
    <property type="component" value="Unassembled WGS sequence"/>
</dbReference>
<comment type="caution">
    <text evidence="1">The sequence shown here is derived from an EMBL/GenBank/DDBJ whole genome shotgun (WGS) entry which is preliminary data.</text>
</comment>
<dbReference type="InterPro" id="IPR011044">
    <property type="entry name" value="Quino_amine_DH_bsu"/>
</dbReference>
<dbReference type="PANTHER" id="PTHR35340:SF5">
    <property type="entry name" value="ASST-DOMAIN-CONTAINING PROTEIN"/>
    <property type="match status" value="1"/>
</dbReference>
<dbReference type="InterPro" id="IPR010262">
    <property type="entry name" value="Arylsulfotransferase_bact"/>
</dbReference>